<evidence type="ECO:0000256" key="1">
    <source>
        <dbReference type="ARBA" id="ARBA00022441"/>
    </source>
</evidence>
<dbReference type="SMART" id="SM00612">
    <property type="entry name" value="Kelch"/>
    <property type="match status" value="2"/>
</dbReference>
<comment type="caution">
    <text evidence="5">The sequence shown here is derived from an EMBL/GenBank/DDBJ whole genome shotgun (WGS) entry which is preliminary data.</text>
</comment>
<keyword evidence="1" id="KW-0880">Kelch repeat</keyword>
<reference evidence="5 6" key="1">
    <citation type="submission" date="2024-09" db="EMBL/GenBank/DDBJ databases">
        <title>A chromosome-level genome assembly of Gray's grenadier anchovy, Coilia grayii.</title>
        <authorList>
            <person name="Fu Z."/>
        </authorList>
    </citation>
    <scope>NUCLEOTIDE SEQUENCE [LARGE SCALE GENOMIC DNA]</scope>
    <source>
        <strain evidence="5">G4</strain>
        <tissue evidence="5">Muscle</tissue>
    </source>
</reference>
<dbReference type="SUPFAM" id="SSF54695">
    <property type="entry name" value="POZ domain"/>
    <property type="match status" value="1"/>
</dbReference>
<evidence type="ECO:0000256" key="2">
    <source>
        <dbReference type="ARBA" id="ARBA00022737"/>
    </source>
</evidence>
<protein>
    <recommendedName>
        <fullName evidence="4">BTB domain-containing protein</fullName>
    </recommendedName>
</protein>
<dbReference type="PROSITE" id="PS50097">
    <property type="entry name" value="BTB"/>
    <property type="match status" value="1"/>
</dbReference>
<dbReference type="InterPro" id="IPR011333">
    <property type="entry name" value="SKP1/BTB/POZ_sf"/>
</dbReference>
<evidence type="ECO:0000259" key="4">
    <source>
        <dbReference type="PROSITE" id="PS50097"/>
    </source>
</evidence>
<sequence>MMPSVSLSLAVCPTTIAPTPAIRPPQHTASLCTAPHYSRTGAARKEHKTSSRPKPISKESPWRAGPGRSLHRCRYRCRDHRRTSRGALTTNRRKPHSLPDVTVNPVIISSHGKWRQLCRRAAQPHAGAAMMMKDDDDAGGSMEPRSCSESESEPEAASTSPAAVDLEQCPAVVDLEQCPAMVDLEQCPAVVDLEQSPAVADLEQCPAVVRVRVEGSVFPVDRALLASSCEYFRALFQSGMRESRQEEIRLQDLSAHGFLVALSVLLGSRPLLSADEIVQVIECAAFLHVPSVTEHLINIIDSDNCLLMYHTAATYGLLDLFKSVALFIRDMHGDLKDDLMCLPQEMISYVESLIPSSYVVVGTHSPSTELLQDTCRTVCYLDEEDDDWKVVTTLPLDASTTMAGVAVLDNKLYVVGGVADVSKNVVDSGFCYDPESDSWSMFPSPTQLRYNASLLGHEGALYALGGEFQRKPMASVEVFRPTRRTWSPAAHLPRAATNVPCTKAMNRVFICLWRPKDATEIYEYVPKRDQWELVTTLVRPQSYGHFLASHRDNLYVMRNGPDDDFLRCMMDCYNLTTGQWSTIPGQYEALLTAAIRGDSAFTLNRRVTEEYAIGRDLRWTSRKLRKGFPRIGTMWTFLLRLPRKEREPLERGFPSGRQELGRHAAWTLDNQSTCIH</sequence>
<feature type="region of interest" description="Disordered" evidence="3">
    <location>
        <begin position="39"/>
        <end position="67"/>
    </location>
</feature>
<accession>A0ABD1IU12</accession>
<dbReference type="Gene3D" id="2.120.10.80">
    <property type="entry name" value="Kelch-type beta propeller"/>
    <property type="match status" value="1"/>
</dbReference>
<gene>
    <name evidence="5" type="ORF">ACEWY4_026547</name>
</gene>
<dbReference type="Pfam" id="PF01344">
    <property type="entry name" value="Kelch_1"/>
    <property type="match status" value="2"/>
</dbReference>
<feature type="region of interest" description="Disordered" evidence="3">
    <location>
        <begin position="125"/>
        <end position="162"/>
    </location>
</feature>
<dbReference type="Pfam" id="PF00651">
    <property type="entry name" value="BTB"/>
    <property type="match status" value="1"/>
</dbReference>
<organism evidence="5 6">
    <name type="scientific">Coilia grayii</name>
    <name type="common">Gray's grenadier anchovy</name>
    <dbReference type="NCBI Taxonomy" id="363190"/>
    <lineage>
        <taxon>Eukaryota</taxon>
        <taxon>Metazoa</taxon>
        <taxon>Chordata</taxon>
        <taxon>Craniata</taxon>
        <taxon>Vertebrata</taxon>
        <taxon>Euteleostomi</taxon>
        <taxon>Actinopterygii</taxon>
        <taxon>Neopterygii</taxon>
        <taxon>Teleostei</taxon>
        <taxon>Clupei</taxon>
        <taxon>Clupeiformes</taxon>
        <taxon>Clupeoidei</taxon>
        <taxon>Engraulidae</taxon>
        <taxon>Coilinae</taxon>
        <taxon>Coilia</taxon>
    </lineage>
</organism>
<dbReference type="InterPro" id="IPR000210">
    <property type="entry name" value="BTB/POZ_dom"/>
</dbReference>
<feature type="compositionally biased region" description="Low complexity" evidence="3">
    <location>
        <begin position="139"/>
        <end position="162"/>
    </location>
</feature>
<dbReference type="SUPFAM" id="SSF117281">
    <property type="entry name" value="Kelch motif"/>
    <property type="match status" value="1"/>
</dbReference>
<dbReference type="PANTHER" id="PTHR46375">
    <property type="entry name" value="KELCH REPEAT AND BTB DOMAIN-CONTAINING PROTEIN 13-RELATED"/>
    <property type="match status" value="1"/>
</dbReference>
<evidence type="ECO:0000313" key="6">
    <source>
        <dbReference type="Proteomes" id="UP001591681"/>
    </source>
</evidence>
<dbReference type="InterPro" id="IPR015915">
    <property type="entry name" value="Kelch-typ_b-propeller"/>
</dbReference>
<evidence type="ECO:0000256" key="3">
    <source>
        <dbReference type="SAM" id="MobiDB-lite"/>
    </source>
</evidence>
<feature type="domain" description="BTB" evidence="4">
    <location>
        <begin position="205"/>
        <end position="274"/>
    </location>
</feature>
<dbReference type="Gene3D" id="3.30.710.10">
    <property type="entry name" value="Potassium Channel Kv1.1, Chain A"/>
    <property type="match status" value="1"/>
</dbReference>
<keyword evidence="2" id="KW-0677">Repeat</keyword>
<dbReference type="AlphaFoldDB" id="A0ABD1IU12"/>
<dbReference type="CDD" id="cd18486">
    <property type="entry name" value="BACK_KBTBD13"/>
    <property type="match status" value="1"/>
</dbReference>
<proteinExistence type="predicted"/>
<dbReference type="Proteomes" id="UP001591681">
    <property type="component" value="Unassembled WGS sequence"/>
</dbReference>
<dbReference type="InterPro" id="IPR006652">
    <property type="entry name" value="Kelch_1"/>
</dbReference>
<dbReference type="PANTHER" id="PTHR46375:SF5">
    <property type="entry name" value="KELCH REPEAT AND BTB DOMAIN-CONTAINING PROTEIN 13-RELATED"/>
    <property type="match status" value="1"/>
</dbReference>
<dbReference type="InterPro" id="IPR052392">
    <property type="entry name" value="Kelch-BTB_domain-containing"/>
</dbReference>
<name>A0ABD1IU12_9TELE</name>
<dbReference type="EMBL" id="JBHFQA010000024">
    <property type="protein sequence ID" value="KAL2077043.1"/>
    <property type="molecule type" value="Genomic_DNA"/>
</dbReference>
<dbReference type="SMART" id="SM00225">
    <property type="entry name" value="BTB"/>
    <property type="match status" value="1"/>
</dbReference>
<keyword evidence="6" id="KW-1185">Reference proteome</keyword>
<evidence type="ECO:0000313" key="5">
    <source>
        <dbReference type="EMBL" id="KAL2077043.1"/>
    </source>
</evidence>